<accession>A0A8S9JZN6</accession>
<proteinExistence type="predicted"/>
<dbReference type="AlphaFoldDB" id="A0A8S9JZN6"/>
<reference evidence="2" key="1">
    <citation type="submission" date="2019-12" db="EMBL/GenBank/DDBJ databases">
        <title>Genome sequencing and annotation of Brassica cretica.</title>
        <authorList>
            <person name="Studholme D.J."/>
            <person name="Sarris P.F."/>
        </authorList>
    </citation>
    <scope>NUCLEOTIDE SEQUENCE</scope>
    <source>
        <strain evidence="1">PFS-001/15</strain>
        <strain evidence="2">PFS-102/07</strain>
        <tissue evidence="2">Leaf</tissue>
    </source>
</reference>
<sequence>MSQIEEEAVNGGKGVSTYEQYQSIPLQNMNISLQLTKQPMMEYGEDKEDGYVHVHSRSSFIGDTYAVTLILQERYKHRDREFRSCEREDHGGRASSDDIEDANLIVIA</sequence>
<organism evidence="2">
    <name type="scientific">Brassica cretica</name>
    <name type="common">Mustard</name>
    <dbReference type="NCBI Taxonomy" id="69181"/>
    <lineage>
        <taxon>Eukaryota</taxon>
        <taxon>Viridiplantae</taxon>
        <taxon>Streptophyta</taxon>
        <taxon>Embryophyta</taxon>
        <taxon>Tracheophyta</taxon>
        <taxon>Spermatophyta</taxon>
        <taxon>Magnoliopsida</taxon>
        <taxon>eudicotyledons</taxon>
        <taxon>Gunneridae</taxon>
        <taxon>Pentapetalae</taxon>
        <taxon>rosids</taxon>
        <taxon>malvids</taxon>
        <taxon>Brassicales</taxon>
        <taxon>Brassicaceae</taxon>
        <taxon>Brassiceae</taxon>
        <taxon>Brassica</taxon>
    </lineage>
</organism>
<evidence type="ECO:0000313" key="2">
    <source>
        <dbReference type="EMBL" id="KAF2587319.1"/>
    </source>
</evidence>
<evidence type="ECO:0000313" key="1">
    <source>
        <dbReference type="EMBL" id="KAF2580180.1"/>
    </source>
</evidence>
<name>A0A8S9JZN6_BRACR</name>
<dbReference type="Proteomes" id="UP000712281">
    <property type="component" value="Unassembled WGS sequence"/>
</dbReference>
<gene>
    <name evidence="1" type="ORF">F2Q68_00003753</name>
    <name evidence="2" type="ORF">F2Q70_00036343</name>
</gene>
<dbReference type="EMBL" id="QGKW02001660">
    <property type="protein sequence ID" value="KAF2580180.1"/>
    <property type="molecule type" value="Genomic_DNA"/>
</dbReference>
<protein>
    <submittedName>
        <fullName evidence="2">Uncharacterized protein</fullName>
    </submittedName>
</protein>
<dbReference type="EMBL" id="QGKY02000246">
    <property type="protein sequence ID" value="KAF2587319.1"/>
    <property type="molecule type" value="Genomic_DNA"/>
</dbReference>
<comment type="caution">
    <text evidence="2">The sequence shown here is derived from an EMBL/GenBank/DDBJ whole genome shotgun (WGS) entry which is preliminary data.</text>
</comment>